<feature type="chain" id="PRO_5042282182" evidence="2">
    <location>
        <begin position="19"/>
        <end position="161"/>
    </location>
</feature>
<feature type="compositionally biased region" description="Basic and acidic residues" evidence="1">
    <location>
        <begin position="139"/>
        <end position="155"/>
    </location>
</feature>
<reference evidence="3" key="1">
    <citation type="submission" date="2022-08" db="EMBL/GenBank/DDBJ databases">
        <title>Genomic Encyclopedia of Type Strains, Phase III (KMG-III): the genomes of soil and plant-associated and newly described type strains.</title>
        <authorList>
            <person name="Whitman W."/>
        </authorList>
    </citation>
    <scope>NUCLEOTIDE SEQUENCE</scope>
    <source>
        <strain evidence="3">HMT 1</strain>
    </source>
</reference>
<sequence>MRALSTLLLLAGMSSALAGSADHPVTISDAWIREAPPGVSPLAGYLQLDNTGRETMVLTGVSSPDFKRVEIHRTRIEGDVAKMEQKDSLSLKADESVVFEPGGYHLMLFQPGRPMKDGDPVALTFSFKDQPPLEIEARVRSARDNNDDSHGSSDHSHHHHH</sequence>
<evidence type="ECO:0000256" key="1">
    <source>
        <dbReference type="SAM" id="MobiDB-lite"/>
    </source>
</evidence>
<dbReference type="AlphaFoldDB" id="A0AAE3HL20"/>
<dbReference type="PANTHER" id="PTHR36302">
    <property type="entry name" value="BLR7088 PROTEIN"/>
    <property type="match status" value="1"/>
</dbReference>
<dbReference type="PANTHER" id="PTHR36302:SF1">
    <property type="entry name" value="COPPER CHAPERONE PCU(A)C"/>
    <property type="match status" value="1"/>
</dbReference>
<dbReference type="Pfam" id="PF04314">
    <property type="entry name" value="PCuAC"/>
    <property type="match status" value="1"/>
</dbReference>
<evidence type="ECO:0000256" key="2">
    <source>
        <dbReference type="SAM" id="SignalP"/>
    </source>
</evidence>
<protein>
    <submittedName>
        <fullName evidence="3">Copper(I)-binding protein</fullName>
    </submittedName>
</protein>
<dbReference type="InterPro" id="IPR036182">
    <property type="entry name" value="PCuAC_sf"/>
</dbReference>
<accession>A0AAE3HL20</accession>
<evidence type="ECO:0000313" key="3">
    <source>
        <dbReference type="EMBL" id="MCS3902917.1"/>
    </source>
</evidence>
<dbReference type="Proteomes" id="UP001204445">
    <property type="component" value="Unassembled WGS sequence"/>
</dbReference>
<keyword evidence="2" id="KW-0732">Signal</keyword>
<dbReference type="SUPFAM" id="SSF110087">
    <property type="entry name" value="DR1885-like metal-binding protein"/>
    <property type="match status" value="1"/>
</dbReference>
<feature type="region of interest" description="Disordered" evidence="1">
    <location>
        <begin position="139"/>
        <end position="161"/>
    </location>
</feature>
<comment type="caution">
    <text evidence="3">The sequence shown here is derived from an EMBL/GenBank/DDBJ whole genome shotgun (WGS) entry which is preliminary data.</text>
</comment>
<dbReference type="RefSeq" id="WP_259054521.1">
    <property type="nucleotide sequence ID" value="NZ_JANUCT010000005.1"/>
</dbReference>
<dbReference type="InterPro" id="IPR058248">
    <property type="entry name" value="Lxx211020-like"/>
</dbReference>
<name>A0AAE3HL20_9GAMM</name>
<dbReference type="Gene3D" id="2.60.40.1890">
    <property type="entry name" value="PCu(A)C copper chaperone"/>
    <property type="match status" value="1"/>
</dbReference>
<dbReference type="EMBL" id="JANUCT010000005">
    <property type="protein sequence ID" value="MCS3902917.1"/>
    <property type="molecule type" value="Genomic_DNA"/>
</dbReference>
<dbReference type="InterPro" id="IPR007410">
    <property type="entry name" value="LpqE-like"/>
</dbReference>
<gene>
    <name evidence="3" type="ORF">J2T55_000925</name>
</gene>
<evidence type="ECO:0000313" key="4">
    <source>
        <dbReference type="Proteomes" id="UP001204445"/>
    </source>
</evidence>
<organism evidence="3 4">
    <name type="scientific">Methylohalomonas lacus</name>
    <dbReference type="NCBI Taxonomy" id="398773"/>
    <lineage>
        <taxon>Bacteria</taxon>
        <taxon>Pseudomonadati</taxon>
        <taxon>Pseudomonadota</taxon>
        <taxon>Gammaproteobacteria</taxon>
        <taxon>Methylohalomonadales</taxon>
        <taxon>Methylohalomonadaceae</taxon>
        <taxon>Methylohalomonas</taxon>
    </lineage>
</organism>
<keyword evidence="4" id="KW-1185">Reference proteome</keyword>
<feature type="signal peptide" evidence="2">
    <location>
        <begin position="1"/>
        <end position="18"/>
    </location>
</feature>
<proteinExistence type="predicted"/>